<proteinExistence type="predicted"/>
<sequence>MKILKKRQKSVLHAEKHVGQGLEVFFRYLSYHDRHRKSKKILKK</sequence>
<protein>
    <submittedName>
        <fullName evidence="1">Uncharacterized protein</fullName>
    </submittedName>
</protein>
<evidence type="ECO:0000313" key="1">
    <source>
        <dbReference type="EMBL" id="DAG02766.1"/>
    </source>
</evidence>
<name>A0A8S5V7U1_9CAUD</name>
<reference evidence="1" key="1">
    <citation type="journal article" date="2021" name="Proc. Natl. Acad. Sci. U.S.A.">
        <title>A Catalog of Tens of Thousands of Viruses from Human Metagenomes Reveals Hidden Associations with Chronic Diseases.</title>
        <authorList>
            <person name="Tisza M.J."/>
            <person name="Buck C.B."/>
        </authorList>
    </citation>
    <scope>NUCLEOTIDE SEQUENCE</scope>
    <source>
        <strain evidence="1">Ctiuu37</strain>
    </source>
</reference>
<organism evidence="1">
    <name type="scientific">Siphoviridae sp. ctiuu37</name>
    <dbReference type="NCBI Taxonomy" id="2825628"/>
    <lineage>
        <taxon>Viruses</taxon>
        <taxon>Duplodnaviria</taxon>
        <taxon>Heunggongvirae</taxon>
        <taxon>Uroviricota</taxon>
        <taxon>Caudoviricetes</taxon>
    </lineage>
</organism>
<dbReference type="EMBL" id="BK016214">
    <property type="protein sequence ID" value="DAG02766.1"/>
    <property type="molecule type" value="Genomic_DNA"/>
</dbReference>
<accession>A0A8S5V7U1</accession>